<evidence type="ECO:0000313" key="15">
    <source>
        <dbReference type="Proteomes" id="UP000054815"/>
    </source>
</evidence>
<comment type="caution">
    <text evidence="14">The sequence shown here is derived from an EMBL/GenBank/DDBJ whole genome shotgun (WGS) entry which is preliminary data.</text>
</comment>
<feature type="transmembrane region" description="Helical" evidence="10">
    <location>
        <begin position="792"/>
        <end position="809"/>
    </location>
</feature>
<feature type="region of interest" description="Disordered" evidence="9">
    <location>
        <begin position="465"/>
        <end position="524"/>
    </location>
</feature>
<feature type="domain" description="Kazal-like" evidence="13">
    <location>
        <begin position="1152"/>
        <end position="1209"/>
    </location>
</feature>
<keyword evidence="8" id="KW-0807">Transducer</keyword>
<dbReference type="InterPro" id="IPR017452">
    <property type="entry name" value="GPCR_Rhodpsn_7TM"/>
</dbReference>
<dbReference type="Pfam" id="PF00001">
    <property type="entry name" value="7tm_1"/>
    <property type="match status" value="1"/>
</dbReference>
<evidence type="ECO:0000259" key="11">
    <source>
        <dbReference type="PROSITE" id="PS50262"/>
    </source>
</evidence>
<accession>A0A0V0YIQ2</accession>
<feature type="transmembrane region" description="Helical" evidence="10">
    <location>
        <begin position="821"/>
        <end position="841"/>
    </location>
</feature>
<feature type="transmembrane region" description="Helical" evidence="10">
    <location>
        <begin position="216"/>
        <end position="241"/>
    </location>
</feature>
<dbReference type="InterPro" id="IPR000276">
    <property type="entry name" value="GPCR_Rhodpsn"/>
</dbReference>
<evidence type="ECO:0000256" key="7">
    <source>
        <dbReference type="ARBA" id="ARBA00023157"/>
    </source>
</evidence>
<feature type="transmembrane region" description="Helical" evidence="10">
    <location>
        <begin position="173"/>
        <end position="195"/>
    </location>
</feature>
<feature type="region of interest" description="Disordered" evidence="9">
    <location>
        <begin position="368"/>
        <end position="398"/>
    </location>
</feature>
<dbReference type="EMBL" id="JYDU01000010">
    <property type="protein sequence ID" value="KRY00048.1"/>
    <property type="molecule type" value="Genomic_DNA"/>
</dbReference>
<gene>
    <name evidence="14" type="primary">gar-1</name>
    <name evidence="14" type="ORF">T4E_3378</name>
</gene>
<comment type="similarity">
    <text evidence="2">Belongs to the organo anion transporter (TC 2.A.60) family.</text>
</comment>
<evidence type="ECO:0000256" key="5">
    <source>
        <dbReference type="ARBA" id="ARBA00022989"/>
    </source>
</evidence>
<evidence type="ECO:0000256" key="10">
    <source>
        <dbReference type="SAM" id="Phobius"/>
    </source>
</evidence>
<dbReference type="InterPro" id="IPR020846">
    <property type="entry name" value="MFS_dom"/>
</dbReference>
<proteinExistence type="inferred from homology"/>
<evidence type="ECO:0000256" key="4">
    <source>
        <dbReference type="ARBA" id="ARBA00022692"/>
    </source>
</evidence>
<dbReference type="NCBIfam" id="TIGR00805">
    <property type="entry name" value="oat"/>
    <property type="match status" value="1"/>
</dbReference>
<dbReference type="Pfam" id="PF03137">
    <property type="entry name" value="OATP"/>
    <property type="match status" value="1"/>
</dbReference>
<evidence type="ECO:0000259" key="12">
    <source>
        <dbReference type="PROSITE" id="PS50850"/>
    </source>
</evidence>
<feature type="transmembrane region" description="Helical" evidence="10">
    <location>
        <begin position="94"/>
        <end position="122"/>
    </location>
</feature>
<feature type="transmembrane region" description="Helical" evidence="10">
    <location>
        <begin position="920"/>
        <end position="943"/>
    </location>
</feature>
<feature type="transmembrane region" description="Helical" evidence="10">
    <location>
        <begin position="881"/>
        <end position="908"/>
    </location>
</feature>
<sequence>MLPNLIAAIGQMMLKQLDEANMIIANRGKLIVIDMTDVGSIARVCCKKVFTGFFAHFRRSDDSMTSPLTGSHLTIANLSTAELAIVDQSKPYPILLVAFLWFLTVIFSVETILGNLLVLIAYRLERTIRMQLSSYFIVSLAISDLIIGMEGFPLLTMYVVERERWPLGQTMCQIWLCLDYTLCLVSIFTVLLITVDRYCSVCYPAKYRHWQTAFKVKTMVCVSWLLPAALFTIMIFGWHSFTNTTPTPTEKCYVPFLNDPYVNMSLYIAYYWTILIAMSVLYRGIHQAAKQLEERNAARHHRTVALMLGQRCMAQVSVGLYFHADPQSLHSVGMHGAHNANDEKANKNAHAKRPMLSTPKVIITPSVRQEDEDQDAVSVQLPPDDCTKESSWPSAEERSSCPLLLGTTGCSAREKLSAKVENVKDCSDVYDPFSFIEDFDFERRISDASDIITDNPIHIQAPHVDCNESSSEEDKPAKQSSDTDSGDDLKTDDDDDDDDDDNGSSLPRHHSLNSLDSSTSKNSHNEQQAVAMNFNVNGKYLNVPKCYNLATSKPSSESAKGNSLQSSCKEEGHVTEARLSRAGSASKANRWLTTLFTNPTSLLMKKRKVTRAEKRARRAFRTITVIVGAFALFWSPYYIVATVYGFCHDCVPNALFTTSYYLCYLNSSFNPFAYAFANRAFRRTFIRVLRAYLFVMEEKSSAVNNFNFTSPKYHHHHHDSSSANQPAVGSRSFENFKRCIYKLLRNFQNAKFLLIILCISATSQSMAINGLVPNSITTLESRFQLNSSQSGLFSSVYDIAVLIVLLPVCHFGDKGHKGKWLSMGMFVMAFGSLICTLPHFISEPYEYSEGEQFEVCRKNDSTTYLFNVKSDEILNKNAQPYFFYILLLGQVLHGIGAAPLYTLGVAYLDENVSQKMSPVYLGIYFAFATLGPALGFIIGGMLLNVNGDIDKITLDQISIKPDHPSWYGAWWIGFLITGMLSFLVSFPLSLFDKEFNDAQKHKSTRVNEANQHSIGSAAATLHFTGQIKDLPKLCLVLLKNFTYLLLVLRDVINSFLMNAFITFMPKIFQNAFSITAGLSSIITGSIVVPVGVFGNILGGYVIKWRKLRCRQTILLCTILEGIGTVLTFSFLIKCYRINLAGIDSAYNQSSLHGILQMCNKECGCSNIYNPVCDEALGVTYFSACYAGCQYEEKAENASSSERKIWQSCFCTVGYENNTAASSVVQGACLQSCTVMYLFFVCFAFQIFVIFLSAMPSQQSMLRCVTFEQRTLALGLDYIFVRALGSVPGPILFGYILDAACEIWQGKKNDESCIWYNSFKLSTSTFIFGFLLKLSSTILLALAWRVYRSPEDEEHSESNCESKETK</sequence>
<organism evidence="14 15">
    <name type="scientific">Trichinella pseudospiralis</name>
    <name type="common">Parasitic roundworm</name>
    <dbReference type="NCBI Taxonomy" id="6337"/>
    <lineage>
        <taxon>Eukaryota</taxon>
        <taxon>Metazoa</taxon>
        <taxon>Ecdysozoa</taxon>
        <taxon>Nematoda</taxon>
        <taxon>Enoplea</taxon>
        <taxon>Dorylaimia</taxon>
        <taxon>Trichinellida</taxon>
        <taxon>Trichinellidae</taxon>
        <taxon>Trichinella</taxon>
    </lineage>
</organism>
<dbReference type="GO" id="GO:0015347">
    <property type="term" value="F:sodium-independent organic anion transmembrane transporter activity"/>
    <property type="evidence" value="ECO:0007669"/>
    <property type="project" value="TreeGrafter"/>
</dbReference>
<dbReference type="PANTHER" id="PTHR11388:SF100">
    <property type="entry name" value="SOLUTE CARRIER ORGANIC ANION TRANSPORTER FAMILY MEMBER 4A1"/>
    <property type="match status" value="1"/>
</dbReference>
<dbReference type="PROSITE" id="PS50850">
    <property type="entry name" value="MFS"/>
    <property type="match status" value="1"/>
</dbReference>
<dbReference type="InterPro" id="IPR002350">
    <property type="entry name" value="Kazal_dom"/>
</dbReference>
<feature type="transmembrane region" description="Helical" evidence="10">
    <location>
        <begin position="1275"/>
        <end position="1296"/>
    </location>
</feature>
<evidence type="ECO:0000256" key="1">
    <source>
        <dbReference type="ARBA" id="ARBA00004651"/>
    </source>
</evidence>
<keyword evidence="8" id="KW-0675">Receptor</keyword>
<feature type="transmembrane region" description="Helical" evidence="10">
    <location>
        <begin position="134"/>
        <end position="153"/>
    </location>
</feature>
<feature type="transmembrane region" description="Helical" evidence="10">
    <location>
        <begin position="1041"/>
        <end position="1061"/>
    </location>
</feature>
<feature type="transmembrane region" description="Helical" evidence="10">
    <location>
        <begin position="969"/>
        <end position="991"/>
    </location>
</feature>
<dbReference type="Gene3D" id="1.20.1250.20">
    <property type="entry name" value="MFS general substrate transporter like domains"/>
    <property type="match status" value="1"/>
</dbReference>
<protein>
    <submittedName>
        <fullName evidence="14">Solute carrier organic anion transporter family member 4A1</fullName>
    </submittedName>
</protein>
<feature type="domain" description="G-protein coupled receptors family 1 profile" evidence="11">
    <location>
        <begin position="114"/>
        <end position="674"/>
    </location>
</feature>
<feature type="transmembrane region" description="Helical" evidence="10">
    <location>
        <begin position="659"/>
        <end position="677"/>
    </location>
</feature>
<evidence type="ECO:0000259" key="13">
    <source>
        <dbReference type="PROSITE" id="PS51465"/>
    </source>
</evidence>
<evidence type="ECO:0000256" key="3">
    <source>
        <dbReference type="ARBA" id="ARBA00022475"/>
    </source>
</evidence>
<dbReference type="InterPro" id="IPR036259">
    <property type="entry name" value="MFS_trans_sf"/>
</dbReference>
<dbReference type="GO" id="GO:0016323">
    <property type="term" value="C:basolateral plasma membrane"/>
    <property type="evidence" value="ECO:0007669"/>
    <property type="project" value="TreeGrafter"/>
</dbReference>
<dbReference type="InterPro" id="IPR004156">
    <property type="entry name" value="OATP"/>
</dbReference>
<feature type="transmembrane region" description="Helical" evidence="10">
    <location>
        <begin position="752"/>
        <end position="772"/>
    </location>
</feature>
<dbReference type="PROSITE" id="PS51465">
    <property type="entry name" value="KAZAL_2"/>
    <property type="match status" value="1"/>
</dbReference>
<keyword evidence="7" id="KW-1015">Disulfide bond</keyword>
<feature type="transmembrane region" description="Helical" evidence="10">
    <location>
        <begin position="1234"/>
        <end position="1254"/>
    </location>
</feature>
<reference evidence="14 15" key="1">
    <citation type="submission" date="2015-01" db="EMBL/GenBank/DDBJ databases">
        <title>Evolution of Trichinella species and genotypes.</title>
        <authorList>
            <person name="Korhonen P.K."/>
            <person name="Edoardo P."/>
            <person name="Giuseppe L.R."/>
            <person name="Gasser R.B."/>
        </authorList>
    </citation>
    <scope>NUCLEOTIDE SEQUENCE [LARGE SCALE GENOMIC DNA]</scope>
    <source>
        <strain evidence="14">ISS141</strain>
    </source>
</reference>
<dbReference type="SUPFAM" id="SSF103473">
    <property type="entry name" value="MFS general substrate transporter"/>
    <property type="match status" value="1"/>
</dbReference>
<evidence type="ECO:0000256" key="6">
    <source>
        <dbReference type="ARBA" id="ARBA00023136"/>
    </source>
</evidence>
<dbReference type="PANTHER" id="PTHR11388">
    <property type="entry name" value="ORGANIC ANION TRANSPORTER"/>
    <property type="match status" value="1"/>
</dbReference>
<dbReference type="PROSITE" id="PS00237">
    <property type="entry name" value="G_PROTEIN_RECEP_F1_1"/>
    <property type="match status" value="1"/>
</dbReference>
<keyword evidence="5 10" id="KW-1133">Transmembrane helix</keyword>
<feature type="transmembrane region" description="Helical" evidence="10">
    <location>
        <begin position="1113"/>
        <end position="1132"/>
    </location>
</feature>
<feature type="transmembrane region" description="Helical" evidence="10">
    <location>
        <begin position="1081"/>
        <end position="1101"/>
    </location>
</feature>
<dbReference type="Gene3D" id="1.20.1070.10">
    <property type="entry name" value="Rhodopsin 7-helix transmembrane proteins"/>
    <property type="match status" value="2"/>
</dbReference>
<feature type="transmembrane region" description="Helical" evidence="10">
    <location>
        <begin position="619"/>
        <end position="639"/>
    </location>
</feature>
<dbReference type="GO" id="GO:0043252">
    <property type="term" value="P:sodium-independent organic anion transport"/>
    <property type="evidence" value="ECO:0007669"/>
    <property type="project" value="TreeGrafter"/>
</dbReference>
<feature type="transmembrane region" description="Helical" evidence="10">
    <location>
        <begin position="1325"/>
        <end position="1346"/>
    </location>
</feature>
<comment type="similarity">
    <text evidence="8">Belongs to the G-protein coupled receptor 1 family.</text>
</comment>
<feature type="compositionally biased region" description="Acidic residues" evidence="9">
    <location>
        <begin position="484"/>
        <end position="502"/>
    </location>
</feature>
<keyword evidence="8" id="KW-0297">G-protein coupled receptor</keyword>
<dbReference type="PRINTS" id="PR00237">
    <property type="entry name" value="GPCRRHODOPSN"/>
</dbReference>
<dbReference type="Proteomes" id="UP000054815">
    <property type="component" value="Unassembled WGS sequence"/>
</dbReference>
<feature type="domain" description="Major facilitator superfamily (MFS) profile" evidence="12">
    <location>
        <begin position="753"/>
        <end position="1352"/>
    </location>
</feature>
<dbReference type="GO" id="GO:0004930">
    <property type="term" value="F:G protein-coupled receptor activity"/>
    <property type="evidence" value="ECO:0007669"/>
    <property type="project" value="UniProtKB-KW"/>
</dbReference>
<keyword evidence="3" id="KW-1003">Cell membrane</keyword>
<evidence type="ECO:0000256" key="2">
    <source>
        <dbReference type="ARBA" id="ARBA00009657"/>
    </source>
</evidence>
<keyword evidence="4 8" id="KW-0812">Transmembrane</keyword>
<dbReference type="SMART" id="SM01381">
    <property type="entry name" value="7TM_GPCR_Srsx"/>
    <property type="match status" value="1"/>
</dbReference>
<evidence type="ECO:0000313" key="14">
    <source>
        <dbReference type="EMBL" id="KRY00048.1"/>
    </source>
</evidence>
<feature type="non-terminal residue" evidence="14">
    <location>
        <position position="1365"/>
    </location>
</feature>
<feature type="transmembrane region" description="Helical" evidence="10">
    <location>
        <begin position="261"/>
        <end position="282"/>
    </location>
</feature>
<feature type="compositionally biased region" description="Polar residues" evidence="9">
    <location>
        <begin position="512"/>
        <end position="524"/>
    </location>
</feature>
<comment type="subcellular location">
    <subcellularLocation>
        <location evidence="1">Cell membrane</location>
        <topology evidence="1">Multi-pass membrane protein</topology>
    </subcellularLocation>
</comment>
<keyword evidence="6 10" id="KW-0472">Membrane</keyword>
<name>A0A0V0YIQ2_TRIPS</name>
<dbReference type="PROSITE" id="PS50262">
    <property type="entry name" value="G_PROTEIN_RECEP_F1_2"/>
    <property type="match status" value="1"/>
</dbReference>
<evidence type="ECO:0000256" key="9">
    <source>
        <dbReference type="SAM" id="MobiDB-lite"/>
    </source>
</evidence>
<evidence type="ECO:0000256" key="8">
    <source>
        <dbReference type="RuleBase" id="RU000688"/>
    </source>
</evidence>
<dbReference type="SUPFAM" id="SSF81321">
    <property type="entry name" value="Family A G protein-coupled receptor-like"/>
    <property type="match status" value="1"/>
</dbReference>